<accession>A0A412Y0E5</accession>
<evidence type="ECO:0000256" key="1">
    <source>
        <dbReference type="ARBA" id="ARBA00007274"/>
    </source>
</evidence>
<protein>
    <submittedName>
        <fullName evidence="4">Serine acetyltransferase</fullName>
    </submittedName>
</protein>
<evidence type="ECO:0000313" key="5">
    <source>
        <dbReference type="Proteomes" id="UP000283850"/>
    </source>
</evidence>
<dbReference type="Proteomes" id="UP000283850">
    <property type="component" value="Unassembled WGS sequence"/>
</dbReference>
<dbReference type="InterPro" id="IPR045304">
    <property type="entry name" value="LbH_SAT"/>
</dbReference>
<dbReference type="CDD" id="cd03354">
    <property type="entry name" value="LbH_SAT"/>
    <property type="match status" value="1"/>
</dbReference>
<gene>
    <name evidence="4" type="ORF">DWW10_17485</name>
</gene>
<proteinExistence type="inferred from homology"/>
<evidence type="ECO:0000313" key="4">
    <source>
        <dbReference type="EMBL" id="RGV50994.1"/>
    </source>
</evidence>
<organism evidence="4 5">
    <name type="scientific">Bacteroides intestinalis</name>
    <dbReference type="NCBI Taxonomy" id="329854"/>
    <lineage>
        <taxon>Bacteria</taxon>
        <taxon>Pseudomonadati</taxon>
        <taxon>Bacteroidota</taxon>
        <taxon>Bacteroidia</taxon>
        <taxon>Bacteroidales</taxon>
        <taxon>Bacteroidaceae</taxon>
        <taxon>Bacteroides</taxon>
    </lineage>
</organism>
<keyword evidence="3" id="KW-0012">Acyltransferase</keyword>
<comment type="similarity">
    <text evidence="1">Belongs to the transferase hexapeptide repeat family.</text>
</comment>
<dbReference type="EMBL" id="QRZF01000013">
    <property type="protein sequence ID" value="RGV50994.1"/>
    <property type="molecule type" value="Genomic_DNA"/>
</dbReference>
<dbReference type="InterPro" id="IPR011004">
    <property type="entry name" value="Trimer_LpxA-like_sf"/>
</dbReference>
<evidence type="ECO:0000256" key="3">
    <source>
        <dbReference type="ARBA" id="ARBA00023315"/>
    </source>
</evidence>
<keyword evidence="2 4" id="KW-0808">Transferase</keyword>
<comment type="caution">
    <text evidence="4">The sequence shown here is derived from an EMBL/GenBank/DDBJ whole genome shotgun (WGS) entry which is preliminary data.</text>
</comment>
<reference evidence="4 5" key="1">
    <citation type="submission" date="2018-08" db="EMBL/GenBank/DDBJ databases">
        <title>A genome reference for cultivated species of the human gut microbiota.</title>
        <authorList>
            <person name="Zou Y."/>
            <person name="Xue W."/>
            <person name="Luo G."/>
        </authorList>
    </citation>
    <scope>NUCLEOTIDE SEQUENCE [LARGE SCALE GENOMIC DNA]</scope>
    <source>
        <strain evidence="4 5">AF14-32</strain>
    </source>
</reference>
<dbReference type="Pfam" id="PF00132">
    <property type="entry name" value="Hexapep"/>
    <property type="match status" value="1"/>
</dbReference>
<dbReference type="InterPro" id="IPR001451">
    <property type="entry name" value="Hexapep"/>
</dbReference>
<dbReference type="AlphaFoldDB" id="A0A412Y0E5"/>
<name>A0A412Y0E5_9BACE</name>
<sequence>MIFTRHDLKCYLSMDKYALGIKRRKPRFIGDDVWKFEITLRYHEYYFNNRDKSFVHKLLLCWYKYRHYCIGRRLGFDIPINVFDGGLRINHTGLIVVNSNARIGKYCDVHQGVNIGMQGKSEDDCPIIGDNVWIGPGAKLFGKIKIGSNCQIGANAVVNRSFEDIGITIAGIPARKVSDHANPYRREYLL</sequence>
<dbReference type="PANTHER" id="PTHR42811">
    <property type="entry name" value="SERINE ACETYLTRANSFERASE"/>
    <property type="match status" value="1"/>
</dbReference>
<dbReference type="SUPFAM" id="SSF51161">
    <property type="entry name" value="Trimeric LpxA-like enzymes"/>
    <property type="match status" value="1"/>
</dbReference>
<evidence type="ECO:0000256" key="2">
    <source>
        <dbReference type="ARBA" id="ARBA00022679"/>
    </source>
</evidence>
<dbReference type="Gene3D" id="2.160.10.10">
    <property type="entry name" value="Hexapeptide repeat proteins"/>
    <property type="match status" value="1"/>
</dbReference>
<dbReference type="GO" id="GO:0016746">
    <property type="term" value="F:acyltransferase activity"/>
    <property type="evidence" value="ECO:0007669"/>
    <property type="project" value="UniProtKB-KW"/>
</dbReference>